<proteinExistence type="predicted"/>
<dbReference type="PANTHER" id="PTHR34698">
    <property type="entry name" value="5-OXOPROLINASE SUBUNIT B"/>
    <property type="match status" value="1"/>
</dbReference>
<gene>
    <name evidence="5" type="ORF">J2S74_000213</name>
</gene>
<dbReference type="SUPFAM" id="SSF160467">
    <property type="entry name" value="PH0987 N-terminal domain-like"/>
    <property type="match status" value="1"/>
</dbReference>
<comment type="caution">
    <text evidence="5">The sequence shown here is derived from an EMBL/GenBank/DDBJ whole genome shotgun (WGS) entry which is preliminary data.</text>
</comment>
<organism evidence="5 6">
    <name type="scientific">Evansella vedderi</name>
    <dbReference type="NCBI Taxonomy" id="38282"/>
    <lineage>
        <taxon>Bacteria</taxon>
        <taxon>Bacillati</taxon>
        <taxon>Bacillota</taxon>
        <taxon>Bacilli</taxon>
        <taxon>Bacillales</taxon>
        <taxon>Bacillaceae</taxon>
        <taxon>Evansella</taxon>
    </lineage>
</organism>
<dbReference type="InterPro" id="IPR010016">
    <property type="entry name" value="PxpB"/>
</dbReference>
<evidence type="ECO:0000256" key="3">
    <source>
        <dbReference type="ARBA" id="ARBA00022840"/>
    </source>
</evidence>
<reference evidence="5 6" key="1">
    <citation type="submission" date="2023-07" db="EMBL/GenBank/DDBJ databases">
        <title>Genomic Encyclopedia of Type Strains, Phase IV (KMG-IV): sequencing the most valuable type-strain genomes for metagenomic binning, comparative biology and taxonomic classification.</title>
        <authorList>
            <person name="Goeker M."/>
        </authorList>
    </citation>
    <scope>NUCLEOTIDE SEQUENCE [LARGE SCALE GENOMIC DNA]</scope>
    <source>
        <strain evidence="5 6">DSM 9768</strain>
    </source>
</reference>
<keyword evidence="1" id="KW-0547">Nucleotide-binding</keyword>
<evidence type="ECO:0000256" key="2">
    <source>
        <dbReference type="ARBA" id="ARBA00022801"/>
    </source>
</evidence>
<accession>A0ABT9ZNM9</accession>
<dbReference type="PANTHER" id="PTHR34698:SF2">
    <property type="entry name" value="5-OXOPROLINASE SUBUNIT B"/>
    <property type="match status" value="1"/>
</dbReference>
<evidence type="ECO:0000259" key="4">
    <source>
        <dbReference type="SMART" id="SM00796"/>
    </source>
</evidence>
<dbReference type="Gene3D" id="2.40.100.10">
    <property type="entry name" value="Cyclophilin-like"/>
    <property type="match status" value="1"/>
</dbReference>
<dbReference type="RefSeq" id="WP_307320723.1">
    <property type="nucleotide sequence ID" value="NZ_JAUSUG010000001.1"/>
</dbReference>
<name>A0ABT9ZNM9_9BACI</name>
<sequence>MTRIEESIPFDIYPLSETAIILQFGTRIDIHLHRRVKTFTDYLEKYRFEGFIECVPAFSSVTVYYDPIRVLQSEKNGGHSLSKNRSAYDIVCLHMKKMVGELTEMKEDSPREVEIPVCYGGEFGPDLEFVGKHNNLTPNEVIKIHSSGEYLVYMIGFAPGFPYLGGMSEKIAAPRRSSPRESIAKGSVGIAGGQTGVYPISTPGGWQLIGRTPVELFCPNDTIPSLLQTGDVIRFKPISLEEYNEYKEGVK</sequence>
<keyword evidence="3" id="KW-0067">ATP-binding</keyword>
<dbReference type="EMBL" id="JAUSUG010000001">
    <property type="protein sequence ID" value="MDQ0252841.1"/>
    <property type="molecule type" value="Genomic_DNA"/>
</dbReference>
<evidence type="ECO:0000313" key="6">
    <source>
        <dbReference type="Proteomes" id="UP001230005"/>
    </source>
</evidence>
<evidence type="ECO:0000256" key="1">
    <source>
        <dbReference type="ARBA" id="ARBA00022741"/>
    </source>
</evidence>
<dbReference type="InterPro" id="IPR003833">
    <property type="entry name" value="CT_C_D"/>
</dbReference>
<keyword evidence="2" id="KW-0378">Hydrolase</keyword>
<evidence type="ECO:0000313" key="5">
    <source>
        <dbReference type="EMBL" id="MDQ0252841.1"/>
    </source>
</evidence>
<dbReference type="InterPro" id="IPR029000">
    <property type="entry name" value="Cyclophilin-like_dom_sf"/>
</dbReference>
<feature type="domain" description="Carboxyltransferase" evidence="4">
    <location>
        <begin position="10"/>
        <end position="227"/>
    </location>
</feature>
<dbReference type="Gene3D" id="3.30.1360.40">
    <property type="match status" value="1"/>
</dbReference>
<dbReference type="SMART" id="SM00796">
    <property type="entry name" value="AHS1"/>
    <property type="match status" value="1"/>
</dbReference>
<dbReference type="Pfam" id="PF02682">
    <property type="entry name" value="CT_C_D"/>
    <property type="match status" value="1"/>
</dbReference>
<dbReference type="Proteomes" id="UP001230005">
    <property type="component" value="Unassembled WGS sequence"/>
</dbReference>
<dbReference type="NCBIfam" id="TIGR00370">
    <property type="entry name" value="5-oxoprolinase subunit PxpB"/>
    <property type="match status" value="1"/>
</dbReference>
<keyword evidence="6" id="KW-1185">Reference proteome</keyword>
<protein>
    <submittedName>
        <fullName evidence="5">Inhibitor of KinA</fullName>
    </submittedName>
</protein>
<dbReference type="SUPFAM" id="SSF50891">
    <property type="entry name" value="Cyclophilin-like"/>
    <property type="match status" value="1"/>
</dbReference>